<dbReference type="AlphaFoldDB" id="A0A326U525"/>
<feature type="domain" description="CRISPR-associated protein Cas6 C-terminal" evidence="1">
    <location>
        <begin position="196"/>
        <end position="324"/>
    </location>
</feature>
<dbReference type="RefSeq" id="WP_111323844.1">
    <property type="nucleotide sequence ID" value="NZ_BIFX01000001.1"/>
</dbReference>
<accession>A0A326U525</accession>
<protein>
    <submittedName>
        <fullName evidence="2">CRISPR/Cas system endoribonuclease Cas6 (RAMP superfamily)</fullName>
    </submittedName>
</protein>
<reference evidence="2 3" key="1">
    <citation type="submission" date="2018-06" db="EMBL/GenBank/DDBJ databases">
        <title>Genomic Encyclopedia of Archaeal and Bacterial Type Strains, Phase II (KMG-II): from individual species to whole genera.</title>
        <authorList>
            <person name="Goeker M."/>
        </authorList>
    </citation>
    <scope>NUCLEOTIDE SEQUENCE [LARGE SCALE GENOMIC DNA]</scope>
    <source>
        <strain evidence="2 3">ATCC BAA-1881</strain>
    </source>
</reference>
<dbReference type="Proteomes" id="UP000248806">
    <property type="component" value="Unassembled WGS sequence"/>
</dbReference>
<dbReference type="OrthoDB" id="151348at2"/>
<organism evidence="2 3">
    <name type="scientific">Thermosporothrix hazakensis</name>
    <dbReference type="NCBI Taxonomy" id="644383"/>
    <lineage>
        <taxon>Bacteria</taxon>
        <taxon>Bacillati</taxon>
        <taxon>Chloroflexota</taxon>
        <taxon>Ktedonobacteria</taxon>
        <taxon>Ktedonobacterales</taxon>
        <taxon>Thermosporotrichaceae</taxon>
        <taxon>Thermosporothrix</taxon>
    </lineage>
</organism>
<dbReference type="Pfam" id="PF10040">
    <property type="entry name" value="CRISPR_Cas6"/>
    <property type="match status" value="1"/>
</dbReference>
<evidence type="ECO:0000313" key="3">
    <source>
        <dbReference type="Proteomes" id="UP000248806"/>
    </source>
</evidence>
<comment type="caution">
    <text evidence="2">The sequence shown here is derived from an EMBL/GenBank/DDBJ whole genome shotgun (WGS) entry which is preliminary data.</text>
</comment>
<name>A0A326U525_THEHA</name>
<evidence type="ECO:0000313" key="2">
    <source>
        <dbReference type="EMBL" id="PZW27391.1"/>
    </source>
</evidence>
<dbReference type="Gene3D" id="3.30.70.1900">
    <property type="match status" value="1"/>
</dbReference>
<keyword evidence="3" id="KW-1185">Reference proteome</keyword>
<sequence length="328" mass="37244">MARSLTVYHLSFTTETVTPLETDEHCGAALRGNVYESVWRRFCTNKASPSCAACELHTACPVSALVAPLREENTWGRDVPRPYLMMPPLEGARRYETGERFRFGMTLFGSIIRLLPYIMIAVPGIEAAGVGKRIQELEGRRGRFEVCTVESHHLFTGERQLLYERGTVVAVQPALAITAEDVRARAEQFHPERLTVHFLTPTRIVDKEHLVRRPTFRPLVQRLLERLIALEEAYGEGVESSYARMSSEERRQLLARAEEVICCEDATYWDDLKSYSRRLGRKTPLGGFVGRVTFTGELIPFRELLAWGELIHVGKSCVKGNGWYRIEG</sequence>
<gene>
    <name evidence="2" type="ORF">EI42_03477</name>
</gene>
<proteinExistence type="predicted"/>
<dbReference type="InterPro" id="IPR019267">
    <property type="entry name" value="CRISPR-assoc_Cas6_C"/>
</dbReference>
<evidence type="ECO:0000259" key="1">
    <source>
        <dbReference type="Pfam" id="PF10040"/>
    </source>
</evidence>
<dbReference type="EMBL" id="QKUF01000012">
    <property type="protein sequence ID" value="PZW27391.1"/>
    <property type="molecule type" value="Genomic_DNA"/>
</dbReference>